<feature type="non-terminal residue" evidence="1">
    <location>
        <position position="119"/>
    </location>
</feature>
<sequence length="119" mass="13889">FVCLRNRGKQAINKLKWIIIIDTSIENGRNLYEKLIYFVVHNYMNYLIYLDMEEDAKVPIILGRPFLATGRALIDVEQGELMLRVADEKVTFSINEAVKHKLDKEDCFRAEIIESLVLE</sequence>
<evidence type="ECO:0000313" key="1">
    <source>
        <dbReference type="EMBL" id="WVZ07308.1"/>
    </source>
</evidence>
<organism evidence="1 2">
    <name type="scientific">Vigna mungo</name>
    <name type="common">Black gram</name>
    <name type="synonym">Phaseolus mungo</name>
    <dbReference type="NCBI Taxonomy" id="3915"/>
    <lineage>
        <taxon>Eukaryota</taxon>
        <taxon>Viridiplantae</taxon>
        <taxon>Streptophyta</taxon>
        <taxon>Embryophyta</taxon>
        <taxon>Tracheophyta</taxon>
        <taxon>Spermatophyta</taxon>
        <taxon>Magnoliopsida</taxon>
        <taxon>eudicotyledons</taxon>
        <taxon>Gunneridae</taxon>
        <taxon>Pentapetalae</taxon>
        <taxon>rosids</taxon>
        <taxon>fabids</taxon>
        <taxon>Fabales</taxon>
        <taxon>Fabaceae</taxon>
        <taxon>Papilionoideae</taxon>
        <taxon>50 kb inversion clade</taxon>
        <taxon>NPAAA clade</taxon>
        <taxon>indigoferoid/millettioid clade</taxon>
        <taxon>Phaseoleae</taxon>
        <taxon>Vigna</taxon>
    </lineage>
</organism>
<dbReference type="EMBL" id="CP144695">
    <property type="protein sequence ID" value="WVZ07308.1"/>
    <property type="molecule type" value="Genomic_DNA"/>
</dbReference>
<dbReference type="InterPro" id="IPR021109">
    <property type="entry name" value="Peptidase_aspartic_dom_sf"/>
</dbReference>
<dbReference type="PANTHER" id="PTHR33067">
    <property type="entry name" value="RNA-DIRECTED DNA POLYMERASE-RELATED"/>
    <property type="match status" value="1"/>
</dbReference>
<accession>A0AAQ3RW40</accession>
<dbReference type="AlphaFoldDB" id="A0AAQ3RW40"/>
<dbReference type="PANTHER" id="PTHR33067:SF39">
    <property type="entry name" value="TRANSCRIPTION FACTOR INTERACTOR AND REGULATOR CCHC(ZN) FAMILY"/>
    <property type="match status" value="1"/>
</dbReference>
<dbReference type="Gene3D" id="2.40.70.10">
    <property type="entry name" value="Acid Proteases"/>
    <property type="match status" value="1"/>
</dbReference>
<feature type="non-terminal residue" evidence="1">
    <location>
        <position position="1"/>
    </location>
</feature>
<evidence type="ECO:0008006" key="3">
    <source>
        <dbReference type="Google" id="ProtNLM"/>
    </source>
</evidence>
<proteinExistence type="predicted"/>
<dbReference type="Proteomes" id="UP001374535">
    <property type="component" value="Chromosome 6"/>
</dbReference>
<gene>
    <name evidence="1" type="ORF">V8G54_020654</name>
</gene>
<keyword evidence="2" id="KW-1185">Reference proteome</keyword>
<reference evidence="1 2" key="1">
    <citation type="journal article" date="2023" name="Life. Sci Alliance">
        <title>Evolutionary insights into 3D genome organization and epigenetic landscape of Vigna mungo.</title>
        <authorList>
            <person name="Junaid A."/>
            <person name="Singh B."/>
            <person name="Bhatia S."/>
        </authorList>
    </citation>
    <scope>NUCLEOTIDE SEQUENCE [LARGE SCALE GENOMIC DNA]</scope>
    <source>
        <strain evidence="1">Urdbean</strain>
    </source>
</reference>
<protein>
    <recommendedName>
        <fullName evidence="3">Reverse transcriptase domain-containing protein</fullName>
    </recommendedName>
</protein>
<name>A0AAQ3RW40_VIGMU</name>
<evidence type="ECO:0000313" key="2">
    <source>
        <dbReference type="Proteomes" id="UP001374535"/>
    </source>
</evidence>